<protein>
    <submittedName>
        <fullName evidence="2">Alpha/beta hydrolase</fullName>
    </submittedName>
</protein>
<dbReference type="EMBL" id="DVGC01000034">
    <property type="protein sequence ID" value="HIR05552.1"/>
    <property type="molecule type" value="Genomic_DNA"/>
</dbReference>
<dbReference type="InterPro" id="IPR029058">
    <property type="entry name" value="AB_hydrolase_fold"/>
</dbReference>
<reference evidence="2" key="1">
    <citation type="submission" date="2020-10" db="EMBL/GenBank/DDBJ databases">
        <authorList>
            <person name="Gilroy R."/>
        </authorList>
    </citation>
    <scope>NUCLEOTIDE SEQUENCE</scope>
    <source>
        <strain evidence="2">CHK180-2868</strain>
    </source>
</reference>
<keyword evidence="2" id="KW-0378">Hydrolase</keyword>
<dbReference type="GO" id="GO:0016787">
    <property type="term" value="F:hydrolase activity"/>
    <property type="evidence" value="ECO:0007669"/>
    <property type="project" value="UniProtKB-KW"/>
</dbReference>
<name>A0A9D1D5A5_9FIRM</name>
<feature type="domain" description="BD-FAE-like" evidence="1">
    <location>
        <begin position="153"/>
        <end position="196"/>
    </location>
</feature>
<reference evidence="2" key="2">
    <citation type="journal article" date="2021" name="PeerJ">
        <title>Extensive microbial diversity within the chicken gut microbiome revealed by metagenomics and culture.</title>
        <authorList>
            <person name="Gilroy R."/>
            <person name="Ravi A."/>
            <person name="Getino M."/>
            <person name="Pursley I."/>
            <person name="Horton D.L."/>
            <person name="Alikhan N.F."/>
            <person name="Baker D."/>
            <person name="Gharbi K."/>
            <person name="Hall N."/>
            <person name="Watson M."/>
            <person name="Adriaenssens E.M."/>
            <person name="Foster-Nyarko E."/>
            <person name="Jarju S."/>
            <person name="Secka A."/>
            <person name="Antonio M."/>
            <person name="Oren A."/>
            <person name="Chaudhuri R.R."/>
            <person name="La Ragione R."/>
            <person name="Hildebrand F."/>
            <person name="Pallen M.J."/>
        </authorList>
    </citation>
    <scope>NUCLEOTIDE SEQUENCE</scope>
    <source>
        <strain evidence="2">CHK180-2868</strain>
    </source>
</reference>
<organism evidence="2 3">
    <name type="scientific">Candidatus Copromonas faecavium</name>
    <name type="common">nom. illeg.</name>
    <dbReference type="NCBI Taxonomy" id="2840740"/>
    <lineage>
        <taxon>Bacteria</taxon>
        <taxon>Bacillati</taxon>
        <taxon>Bacillota</taxon>
        <taxon>Clostridia</taxon>
        <taxon>Lachnospirales</taxon>
        <taxon>Lachnospiraceae</taxon>
        <taxon>Candidatus Copromonas (nom. illeg.)</taxon>
    </lineage>
</organism>
<proteinExistence type="predicted"/>
<comment type="caution">
    <text evidence="2">The sequence shown here is derived from an EMBL/GenBank/DDBJ whole genome shotgun (WGS) entry which is preliminary data.</text>
</comment>
<dbReference type="Proteomes" id="UP000824250">
    <property type="component" value="Unassembled WGS sequence"/>
</dbReference>
<dbReference type="Pfam" id="PF20434">
    <property type="entry name" value="BD-FAE"/>
    <property type="match status" value="1"/>
</dbReference>
<gene>
    <name evidence="2" type="ORF">IAB28_06255</name>
</gene>
<dbReference type="SUPFAM" id="SSF53474">
    <property type="entry name" value="alpha/beta-Hydrolases"/>
    <property type="match status" value="1"/>
</dbReference>
<accession>A0A9D1D5A5</accession>
<dbReference type="Gene3D" id="3.40.50.1820">
    <property type="entry name" value="alpha/beta hydrolase"/>
    <property type="match status" value="1"/>
</dbReference>
<evidence type="ECO:0000313" key="3">
    <source>
        <dbReference type="Proteomes" id="UP000824250"/>
    </source>
</evidence>
<dbReference type="AlphaFoldDB" id="A0A9D1D5A5"/>
<evidence type="ECO:0000313" key="2">
    <source>
        <dbReference type="EMBL" id="HIR05552.1"/>
    </source>
</evidence>
<evidence type="ECO:0000259" key="1">
    <source>
        <dbReference type="Pfam" id="PF20434"/>
    </source>
</evidence>
<dbReference type="InterPro" id="IPR049492">
    <property type="entry name" value="BD-FAE-like_dom"/>
</dbReference>
<sequence>MEFEAFTKDSTVADVISDPAFGDFGRLLFPVDIHVPDDLTMEEVSSSQIYLWYSNIQTEKTLDILNSLKAQALSGEPVFYRFYSEEEMEADPSKRDTGLFFFRGEPGKEFAVTNAGGGFYYVGAMHDSFSHALELSRKGYNAFALIYRPDDPYMDLARAIAYLYDHADELQIQKEGYSLWGGSAGARMAAVGGNREYLWELTGREDIPQAAAVIMQYTGYSNVSAEDAPTYACVGTRDGIASWRTMERRLNSLENLGIPTEFHAYEGLGHGFGLGTGTVADGWLEDAVNFWQEQLAR</sequence>